<proteinExistence type="predicted"/>
<feature type="compositionally biased region" description="Low complexity" evidence="1">
    <location>
        <begin position="69"/>
        <end position="92"/>
    </location>
</feature>
<comment type="caution">
    <text evidence="2">The sequence shown here is derived from an EMBL/GenBank/DDBJ whole genome shotgun (WGS) entry which is preliminary data.</text>
</comment>
<reference evidence="3" key="1">
    <citation type="journal article" date="2016" name="Nat. Commun.">
        <title>The Gonium pectorale genome demonstrates co-option of cell cycle regulation during the evolution of multicellularity.</title>
        <authorList>
            <person name="Hanschen E.R."/>
            <person name="Marriage T.N."/>
            <person name="Ferris P.J."/>
            <person name="Hamaji T."/>
            <person name="Toyoda A."/>
            <person name="Fujiyama A."/>
            <person name="Neme R."/>
            <person name="Noguchi H."/>
            <person name="Minakuchi Y."/>
            <person name="Suzuki M."/>
            <person name="Kawai-Toyooka H."/>
            <person name="Smith D.R."/>
            <person name="Sparks H."/>
            <person name="Anderson J."/>
            <person name="Bakaric R."/>
            <person name="Luria V."/>
            <person name="Karger A."/>
            <person name="Kirschner M.W."/>
            <person name="Durand P.M."/>
            <person name="Michod R.E."/>
            <person name="Nozaki H."/>
            <person name="Olson B.J."/>
        </authorList>
    </citation>
    <scope>NUCLEOTIDE SEQUENCE [LARGE SCALE GENOMIC DNA]</scope>
    <source>
        <strain evidence="3">NIES-2863</strain>
    </source>
</reference>
<dbReference type="AlphaFoldDB" id="A0A150GBW5"/>
<protein>
    <submittedName>
        <fullName evidence="2">Uncharacterized protein</fullName>
    </submittedName>
</protein>
<dbReference type="EMBL" id="LSYV01000037">
    <property type="protein sequence ID" value="KXZ47322.1"/>
    <property type="molecule type" value="Genomic_DNA"/>
</dbReference>
<evidence type="ECO:0000313" key="3">
    <source>
        <dbReference type="Proteomes" id="UP000075714"/>
    </source>
</evidence>
<keyword evidence="3" id="KW-1185">Reference proteome</keyword>
<feature type="region of interest" description="Disordered" evidence="1">
    <location>
        <begin position="68"/>
        <end position="100"/>
    </location>
</feature>
<organism evidence="2 3">
    <name type="scientific">Gonium pectorale</name>
    <name type="common">Green alga</name>
    <dbReference type="NCBI Taxonomy" id="33097"/>
    <lineage>
        <taxon>Eukaryota</taxon>
        <taxon>Viridiplantae</taxon>
        <taxon>Chlorophyta</taxon>
        <taxon>core chlorophytes</taxon>
        <taxon>Chlorophyceae</taxon>
        <taxon>CS clade</taxon>
        <taxon>Chlamydomonadales</taxon>
        <taxon>Volvocaceae</taxon>
        <taxon>Gonium</taxon>
    </lineage>
</organism>
<evidence type="ECO:0000256" key="1">
    <source>
        <dbReference type="SAM" id="MobiDB-lite"/>
    </source>
</evidence>
<dbReference type="STRING" id="33097.A0A150GBW5"/>
<evidence type="ECO:0000313" key="2">
    <source>
        <dbReference type="EMBL" id="KXZ47322.1"/>
    </source>
</evidence>
<gene>
    <name evidence="2" type="ORF">GPECTOR_36g46</name>
</gene>
<dbReference type="Proteomes" id="UP000075714">
    <property type="component" value="Unassembled WGS sequence"/>
</dbReference>
<sequence length="146" mass="14934">MSESSLQQAPSGSVARAKELTSELRRLQESVESLDAAMMQNQVAKITGQIAAITEKLHSTLAKAEALTGAPDAAASTSAPAPAAPASAPASAPGGGGAVRARIDKMSGEVVDSNPYSRLMALQRMGIVKDYERIRDKTATGAPTAA</sequence>
<accession>A0A150GBW5</accession>
<dbReference type="OrthoDB" id="206053at2759"/>
<name>A0A150GBW5_GONPE</name>